<organism evidence="2 3">
    <name type="scientific">Colletotrichum kahawae</name>
    <name type="common">Coffee berry disease fungus</name>
    <dbReference type="NCBI Taxonomy" id="34407"/>
    <lineage>
        <taxon>Eukaryota</taxon>
        <taxon>Fungi</taxon>
        <taxon>Dikarya</taxon>
        <taxon>Ascomycota</taxon>
        <taxon>Pezizomycotina</taxon>
        <taxon>Sordariomycetes</taxon>
        <taxon>Hypocreomycetidae</taxon>
        <taxon>Glomerellales</taxon>
        <taxon>Glomerellaceae</taxon>
        <taxon>Colletotrichum</taxon>
        <taxon>Colletotrichum gloeosporioides species complex</taxon>
    </lineage>
</organism>
<feature type="region of interest" description="Disordered" evidence="1">
    <location>
        <begin position="64"/>
        <end position="97"/>
    </location>
</feature>
<sequence>MDVLHWLAEVQSRLTWEENLREGTEGRDLTWTVDARELHRRRRDGSQAALSAPVLGTYRVHVWPSAPAGPKRRPKTSNGIIQGSQKPPKLPLRSLDKTAFSLTDDSPVCVRHSSPH</sequence>
<evidence type="ECO:0000313" key="3">
    <source>
        <dbReference type="Proteomes" id="UP001281614"/>
    </source>
</evidence>
<keyword evidence="3" id="KW-1185">Reference proteome</keyword>
<proteinExistence type="predicted"/>
<gene>
    <name evidence="2" type="ORF">CKAH01_01170</name>
</gene>
<name>A0AAE0D6U5_COLKA</name>
<protein>
    <submittedName>
        <fullName evidence="2">Uncharacterized protein</fullName>
    </submittedName>
</protein>
<dbReference type="Proteomes" id="UP001281614">
    <property type="component" value="Unassembled WGS sequence"/>
</dbReference>
<comment type="caution">
    <text evidence="2">The sequence shown here is derived from an EMBL/GenBank/DDBJ whole genome shotgun (WGS) entry which is preliminary data.</text>
</comment>
<feature type="compositionally biased region" description="Polar residues" evidence="1">
    <location>
        <begin position="76"/>
        <end position="85"/>
    </location>
</feature>
<dbReference type="EMBL" id="VYYT01000222">
    <property type="protein sequence ID" value="KAK2755278.1"/>
    <property type="molecule type" value="Genomic_DNA"/>
</dbReference>
<evidence type="ECO:0000313" key="2">
    <source>
        <dbReference type="EMBL" id="KAK2755278.1"/>
    </source>
</evidence>
<dbReference type="AlphaFoldDB" id="A0AAE0D6U5"/>
<accession>A0AAE0D6U5</accession>
<reference evidence="2" key="1">
    <citation type="submission" date="2023-02" db="EMBL/GenBank/DDBJ databases">
        <title>Colletotrichum kahawae CIFC_Que2 genome sequencing and assembly.</title>
        <authorList>
            <person name="Baroncelli R."/>
        </authorList>
    </citation>
    <scope>NUCLEOTIDE SEQUENCE</scope>
    <source>
        <strain evidence="2">CIFC_Que2</strain>
    </source>
</reference>
<evidence type="ECO:0000256" key="1">
    <source>
        <dbReference type="SAM" id="MobiDB-lite"/>
    </source>
</evidence>